<keyword evidence="2" id="KW-0812">Transmembrane</keyword>
<accession>A0A7J5ZH62</accession>
<gene>
    <name evidence="3" type="ORF">F7725_001380</name>
</gene>
<reference evidence="3 4" key="1">
    <citation type="submission" date="2020-03" db="EMBL/GenBank/DDBJ databases">
        <title>Dissostichus mawsoni Genome sequencing and assembly.</title>
        <authorList>
            <person name="Park H."/>
        </authorList>
    </citation>
    <scope>NUCLEOTIDE SEQUENCE [LARGE SCALE GENOMIC DNA]</scope>
    <source>
        <strain evidence="3">DM0001</strain>
        <tissue evidence="3">Muscle</tissue>
    </source>
</reference>
<comment type="caution">
    <text evidence="3">The sequence shown here is derived from an EMBL/GenBank/DDBJ whole genome shotgun (WGS) entry which is preliminary data.</text>
</comment>
<evidence type="ECO:0000313" key="4">
    <source>
        <dbReference type="Proteomes" id="UP000518266"/>
    </source>
</evidence>
<sequence length="474" mass="48121">MAAGSLGAVAAIYLCMIVLNLGPLFGCTTRRLAPLLAARLHTPPAGFRRGWLAEQLAPPVGLCGLALTAADLTAGPLSTPSEDYGSAPKAGSRVAEIHTQPSNFRRGRIAPTPSENCGSAPRASGLEVETHASPAGFRRGKLSEQPALPTGLCGLALTATGLAAGSIATPSEDWGPAPKAKGIAAVIHASPAGYRRGKLAEQLALTGDCGSAPMASSLATENHKPTASSVCSTVNNGTELAARLHTPPAGFRRGWLAEQLAPPVGLCGLALTAADLTAGPLSTPSEDYGRGRIAPTPSENCGSAPRASGLEVETHASPAGFRRGKLSEQPALPTGLCGLALTATGLAAGSIATPSEDWGPAPKAKGIAAVIHASPAGYRRGKLAEQLALTGDCGSAPMASSLATENHKPTASSVCSTVNNGTERNLPDFLSFLYQPVDCSLCEGLGKTFRENPKDVKFIYKVPGVSSAALQPAV</sequence>
<evidence type="ECO:0000256" key="1">
    <source>
        <dbReference type="SAM" id="MobiDB-lite"/>
    </source>
</evidence>
<name>A0A7J5ZH62_DISMA</name>
<keyword evidence="4" id="KW-1185">Reference proteome</keyword>
<keyword evidence="2" id="KW-0472">Membrane</keyword>
<organism evidence="3 4">
    <name type="scientific">Dissostichus mawsoni</name>
    <name type="common">Antarctic cod</name>
    <dbReference type="NCBI Taxonomy" id="36200"/>
    <lineage>
        <taxon>Eukaryota</taxon>
        <taxon>Metazoa</taxon>
        <taxon>Chordata</taxon>
        <taxon>Craniata</taxon>
        <taxon>Vertebrata</taxon>
        <taxon>Euteleostomi</taxon>
        <taxon>Actinopterygii</taxon>
        <taxon>Neopterygii</taxon>
        <taxon>Teleostei</taxon>
        <taxon>Neoteleostei</taxon>
        <taxon>Acanthomorphata</taxon>
        <taxon>Eupercaria</taxon>
        <taxon>Perciformes</taxon>
        <taxon>Notothenioidei</taxon>
        <taxon>Nototheniidae</taxon>
        <taxon>Dissostichus</taxon>
    </lineage>
</organism>
<feature type="region of interest" description="Disordered" evidence="1">
    <location>
        <begin position="104"/>
        <end position="126"/>
    </location>
</feature>
<protein>
    <submittedName>
        <fullName evidence="3">Uncharacterized protein</fullName>
    </submittedName>
</protein>
<dbReference type="EMBL" id="JAAKFY010000002">
    <property type="protein sequence ID" value="KAF3861125.1"/>
    <property type="molecule type" value="Genomic_DNA"/>
</dbReference>
<dbReference type="Proteomes" id="UP000518266">
    <property type="component" value="Unassembled WGS sequence"/>
</dbReference>
<feature type="region of interest" description="Disordered" evidence="1">
    <location>
        <begin position="282"/>
        <end position="310"/>
    </location>
</feature>
<feature type="transmembrane region" description="Helical" evidence="2">
    <location>
        <begin position="6"/>
        <end position="26"/>
    </location>
</feature>
<evidence type="ECO:0000313" key="3">
    <source>
        <dbReference type="EMBL" id="KAF3861125.1"/>
    </source>
</evidence>
<proteinExistence type="predicted"/>
<dbReference type="AlphaFoldDB" id="A0A7J5ZH62"/>
<keyword evidence="2" id="KW-1133">Transmembrane helix</keyword>
<evidence type="ECO:0000256" key="2">
    <source>
        <dbReference type="SAM" id="Phobius"/>
    </source>
</evidence>